<dbReference type="SUPFAM" id="SSF52096">
    <property type="entry name" value="ClpP/crotonase"/>
    <property type="match status" value="1"/>
</dbReference>
<dbReference type="Gene3D" id="1.10.12.10">
    <property type="entry name" value="Lyase 2-enoyl-coa Hydratase, Chain A, domain 2"/>
    <property type="match status" value="1"/>
</dbReference>
<sequence length="265" mass="28969">MSNVILYEKKDRIVTITLNKPETRNALSSELCEALVTAINKADADSDVSCVVLAANGKSFCAGGNLKEIKAMTAEQKMTPLEIENWYKTGIQRIPLAFANISVPVICAVNGHAIGAGNDLTTMCDIRIAAMDAIFAESFLRVGIIPGDGGAWLLPRVIGQARANQMLFTGEFIDANKALDYGLVSEVVENDKLLERAYELAEMVIGFPPLSIRKTKELLRTAQSVTLKENLDQAALFQGVLQQMDDHREAIDAILEKRKPVFKGE</sequence>
<accession>A0A3B0S9C0</accession>
<dbReference type="InterPro" id="IPR029045">
    <property type="entry name" value="ClpP/crotonase-like_dom_sf"/>
</dbReference>
<gene>
    <name evidence="2" type="ORF">MNBD_ALPHA04-2335</name>
</gene>
<dbReference type="InterPro" id="IPR001753">
    <property type="entry name" value="Enoyl-CoA_hydra/iso"/>
</dbReference>
<dbReference type="PANTHER" id="PTHR43802">
    <property type="entry name" value="ENOYL-COA HYDRATASE"/>
    <property type="match status" value="1"/>
</dbReference>
<dbReference type="InterPro" id="IPR014748">
    <property type="entry name" value="Enoyl-CoA_hydra_C"/>
</dbReference>
<organism evidence="2">
    <name type="scientific">hydrothermal vent metagenome</name>
    <dbReference type="NCBI Taxonomy" id="652676"/>
    <lineage>
        <taxon>unclassified sequences</taxon>
        <taxon>metagenomes</taxon>
        <taxon>ecological metagenomes</taxon>
    </lineage>
</organism>
<dbReference type="EMBL" id="UOEF01000284">
    <property type="protein sequence ID" value="VAV99391.1"/>
    <property type="molecule type" value="Genomic_DNA"/>
</dbReference>
<protein>
    <submittedName>
        <fullName evidence="2">Enoyl-CoA hydratase</fullName>
        <ecNumber evidence="2">4.2.1.17</ecNumber>
    </submittedName>
</protein>
<dbReference type="PANTHER" id="PTHR43802:SF1">
    <property type="entry name" value="IP11341P-RELATED"/>
    <property type="match status" value="1"/>
</dbReference>
<dbReference type="CDD" id="cd06558">
    <property type="entry name" value="crotonase-like"/>
    <property type="match status" value="1"/>
</dbReference>
<keyword evidence="2" id="KW-0456">Lyase</keyword>
<dbReference type="Pfam" id="PF00378">
    <property type="entry name" value="ECH_1"/>
    <property type="match status" value="1"/>
</dbReference>
<reference evidence="2" key="1">
    <citation type="submission" date="2018-06" db="EMBL/GenBank/DDBJ databases">
        <authorList>
            <person name="Zhirakovskaya E."/>
        </authorList>
    </citation>
    <scope>NUCLEOTIDE SEQUENCE</scope>
</reference>
<evidence type="ECO:0000313" key="2">
    <source>
        <dbReference type="EMBL" id="VAV99391.1"/>
    </source>
</evidence>
<proteinExistence type="inferred from homology"/>
<name>A0A3B0S9C0_9ZZZZ</name>
<comment type="similarity">
    <text evidence="1">Belongs to the enoyl-CoA hydratase/isomerase family.</text>
</comment>
<dbReference type="AlphaFoldDB" id="A0A3B0S9C0"/>
<dbReference type="GO" id="GO:0004300">
    <property type="term" value="F:enoyl-CoA hydratase activity"/>
    <property type="evidence" value="ECO:0007669"/>
    <property type="project" value="UniProtKB-EC"/>
</dbReference>
<dbReference type="Gene3D" id="3.90.226.10">
    <property type="entry name" value="2-enoyl-CoA Hydratase, Chain A, domain 1"/>
    <property type="match status" value="1"/>
</dbReference>
<dbReference type="EC" id="4.2.1.17" evidence="2"/>
<evidence type="ECO:0000256" key="1">
    <source>
        <dbReference type="ARBA" id="ARBA00005254"/>
    </source>
</evidence>